<dbReference type="Pfam" id="PF00501">
    <property type="entry name" value="AMP-binding"/>
    <property type="match status" value="1"/>
</dbReference>
<dbReference type="NCBIfam" id="NF006624">
    <property type="entry name" value="PRK09192.1"/>
    <property type="match status" value="1"/>
</dbReference>
<organism evidence="4 5">
    <name type="scientific">Niveispirillum lacus</name>
    <dbReference type="NCBI Taxonomy" id="1981099"/>
    <lineage>
        <taxon>Bacteria</taxon>
        <taxon>Pseudomonadati</taxon>
        <taxon>Pseudomonadota</taxon>
        <taxon>Alphaproteobacteria</taxon>
        <taxon>Rhodospirillales</taxon>
        <taxon>Azospirillaceae</taxon>
        <taxon>Niveispirillum</taxon>
    </lineage>
</organism>
<protein>
    <submittedName>
        <fullName evidence="4">Acyl-CoA synthetase</fullName>
    </submittedName>
</protein>
<evidence type="ECO:0000313" key="4">
    <source>
        <dbReference type="EMBL" id="OYQ33848.1"/>
    </source>
</evidence>
<dbReference type="PANTHER" id="PTHR22754">
    <property type="entry name" value="DISCO-INTERACTING PROTEIN 2 DIP2 -RELATED"/>
    <property type="match status" value="1"/>
</dbReference>
<evidence type="ECO:0000313" key="5">
    <source>
        <dbReference type="Proteomes" id="UP000216998"/>
    </source>
</evidence>
<dbReference type="Gene3D" id="3.40.50.12780">
    <property type="entry name" value="N-terminal domain of ligase-like"/>
    <property type="match status" value="1"/>
</dbReference>
<dbReference type="GO" id="GO:0006633">
    <property type="term" value="P:fatty acid biosynthetic process"/>
    <property type="evidence" value="ECO:0007669"/>
    <property type="project" value="TreeGrafter"/>
</dbReference>
<dbReference type="InterPro" id="IPR042099">
    <property type="entry name" value="ANL_N_sf"/>
</dbReference>
<evidence type="ECO:0000256" key="2">
    <source>
        <dbReference type="ARBA" id="ARBA00022598"/>
    </source>
</evidence>
<sequence>MVTPTPSKHALSSRLADFATVPEAITYAAKGETGLNFYSGKGELTEALPYSQMYDQGVDLARRMLAKGLVKGDRVAIIAESDGDFMRAFTACQFAGLVPAPLPLPAAFGGKDAYIDHIRRMMQGADAAAVLSPASLKDWVLTAADGLGMKAVGTLAVFDDVDGAGITLPTVGPDDLCYLQFSSGSTRFPLGVAVTQKALMANAHAITHHGLKITAADRCVSWLPLYHDMGLVGFLLTPLVCQVSIDYLPTREFARRPLLWLHLITRNGGTLSYSPSFGYELAARRAETASTEGIDLSTWRGAGIGGDMVRPRVLRKFVDAFAPRGFRPGALVPSYGMAEAALALSFAPLGVGLVTDRVDLDRLEGDAVAVPPGPQTAREREFVLNGPILPGHAIEVRDPDGSLLGEKQVGRLFVRGPSLMREYFNRLEETAAVLSADGWLDTGDLGYLCQGQIVITGRAKDLILVNGRNIWPQDLEWSAEHSIDSLRSGDVVAFSVDGDGGEQVVVLVQCRPTQEEARAALAAQVQGVLRAAHGLEVKVVLVPTHSLPQTSSGKLSRTKARQMLLAGEFGANAMLSA</sequence>
<gene>
    <name evidence="4" type="ORF">CHU95_15125</name>
</gene>
<comment type="similarity">
    <text evidence="1">Belongs to the ATP-dependent AMP-binding enzyme family.</text>
</comment>
<dbReference type="CDD" id="cd05931">
    <property type="entry name" value="FAAL"/>
    <property type="match status" value="1"/>
</dbReference>
<dbReference type="InterPro" id="IPR045851">
    <property type="entry name" value="AMP-bd_C_sf"/>
</dbReference>
<proteinExistence type="inferred from homology"/>
<accession>A0A255YXD1</accession>
<dbReference type="GO" id="GO:0016874">
    <property type="term" value="F:ligase activity"/>
    <property type="evidence" value="ECO:0007669"/>
    <property type="project" value="UniProtKB-KW"/>
</dbReference>
<comment type="caution">
    <text evidence="4">The sequence shown here is derived from an EMBL/GenBank/DDBJ whole genome shotgun (WGS) entry which is preliminary data.</text>
</comment>
<dbReference type="Gene3D" id="3.30.300.30">
    <property type="match status" value="1"/>
</dbReference>
<name>A0A255YXD1_9PROT</name>
<dbReference type="InterPro" id="IPR000873">
    <property type="entry name" value="AMP-dep_synth/lig_dom"/>
</dbReference>
<dbReference type="SUPFAM" id="SSF56801">
    <property type="entry name" value="Acetyl-CoA synthetase-like"/>
    <property type="match status" value="1"/>
</dbReference>
<evidence type="ECO:0000259" key="3">
    <source>
        <dbReference type="Pfam" id="PF00501"/>
    </source>
</evidence>
<evidence type="ECO:0000256" key="1">
    <source>
        <dbReference type="ARBA" id="ARBA00006432"/>
    </source>
</evidence>
<dbReference type="Proteomes" id="UP000216998">
    <property type="component" value="Unassembled WGS sequence"/>
</dbReference>
<dbReference type="RefSeq" id="WP_094457283.1">
    <property type="nucleotide sequence ID" value="NZ_NOXU01000030.1"/>
</dbReference>
<keyword evidence="2" id="KW-0436">Ligase</keyword>
<dbReference type="GO" id="GO:0070566">
    <property type="term" value="F:adenylyltransferase activity"/>
    <property type="evidence" value="ECO:0007669"/>
    <property type="project" value="TreeGrafter"/>
</dbReference>
<keyword evidence="5" id="KW-1185">Reference proteome</keyword>
<feature type="domain" description="AMP-dependent synthetase/ligase" evidence="3">
    <location>
        <begin position="46"/>
        <end position="424"/>
    </location>
</feature>
<dbReference type="EMBL" id="NOXU01000030">
    <property type="protein sequence ID" value="OYQ33848.1"/>
    <property type="molecule type" value="Genomic_DNA"/>
</dbReference>
<dbReference type="OrthoDB" id="9803968at2"/>
<reference evidence="4 5" key="1">
    <citation type="submission" date="2017-07" db="EMBL/GenBank/DDBJ databases">
        <title>Niveispirillum cyanobacteriorum sp. nov., isolated from cyanobacterial aggregates in a eutrophic lake.</title>
        <authorList>
            <person name="Cai H."/>
        </authorList>
    </citation>
    <scope>NUCLEOTIDE SEQUENCE [LARGE SCALE GENOMIC DNA]</scope>
    <source>
        <strain evidence="5">TH1-14</strain>
    </source>
</reference>
<dbReference type="InterPro" id="IPR040097">
    <property type="entry name" value="FAAL/FAAC"/>
</dbReference>
<dbReference type="AlphaFoldDB" id="A0A255YXD1"/>
<dbReference type="GO" id="GO:0005886">
    <property type="term" value="C:plasma membrane"/>
    <property type="evidence" value="ECO:0007669"/>
    <property type="project" value="TreeGrafter"/>
</dbReference>
<dbReference type="PANTHER" id="PTHR22754:SF32">
    <property type="entry name" value="DISCO-INTERACTING PROTEIN 2"/>
    <property type="match status" value="1"/>
</dbReference>